<evidence type="ECO:0000313" key="2">
    <source>
        <dbReference type="EMBL" id="MDF3832222.1"/>
    </source>
</evidence>
<gene>
    <name evidence="2" type="ORF">P3W85_04545</name>
</gene>
<accession>A0ABT6AHY9</accession>
<comment type="caution">
    <text evidence="2">The sequence shown here is derived from an EMBL/GenBank/DDBJ whole genome shotgun (WGS) entry which is preliminary data.</text>
</comment>
<evidence type="ECO:0000313" key="3">
    <source>
        <dbReference type="Proteomes" id="UP001216674"/>
    </source>
</evidence>
<dbReference type="Proteomes" id="UP001216674">
    <property type="component" value="Unassembled WGS sequence"/>
</dbReference>
<organism evidence="2 3">
    <name type="scientific">Cupriavidus basilensis</name>
    <dbReference type="NCBI Taxonomy" id="68895"/>
    <lineage>
        <taxon>Bacteria</taxon>
        <taxon>Pseudomonadati</taxon>
        <taxon>Pseudomonadota</taxon>
        <taxon>Betaproteobacteria</taxon>
        <taxon>Burkholderiales</taxon>
        <taxon>Burkholderiaceae</taxon>
        <taxon>Cupriavidus</taxon>
    </lineage>
</organism>
<name>A0ABT6AHY9_9BURK</name>
<protein>
    <submittedName>
        <fullName evidence="2">Uncharacterized protein</fullName>
    </submittedName>
</protein>
<keyword evidence="3" id="KW-1185">Reference proteome</keyword>
<feature type="signal peptide" evidence="1">
    <location>
        <begin position="1"/>
        <end position="20"/>
    </location>
</feature>
<dbReference type="PROSITE" id="PS51257">
    <property type="entry name" value="PROKAR_LIPOPROTEIN"/>
    <property type="match status" value="1"/>
</dbReference>
<keyword evidence="1" id="KW-0732">Signal</keyword>
<evidence type="ECO:0000256" key="1">
    <source>
        <dbReference type="SAM" id="SignalP"/>
    </source>
</evidence>
<dbReference type="EMBL" id="JARJLM010000078">
    <property type="protein sequence ID" value="MDF3832222.1"/>
    <property type="molecule type" value="Genomic_DNA"/>
</dbReference>
<proteinExistence type="predicted"/>
<reference evidence="2 3" key="1">
    <citation type="submission" date="2023-03" db="EMBL/GenBank/DDBJ databases">
        <title>Draft assemblies of triclosan tolerant bacteria isolated from returned activated sludge.</title>
        <authorList>
            <person name="Van Hamelsveld S."/>
        </authorList>
    </citation>
    <scope>NUCLEOTIDE SEQUENCE [LARGE SCALE GENOMIC DNA]</scope>
    <source>
        <strain evidence="2 3">GW210010_S58</strain>
    </source>
</reference>
<feature type="non-terminal residue" evidence="2">
    <location>
        <position position="63"/>
    </location>
</feature>
<feature type="chain" id="PRO_5046193461" evidence="1">
    <location>
        <begin position="21"/>
        <end position="63"/>
    </location>
</feature>
<sequence length="63" mass="6415">MSVRPGSLAALLPLVPLLLAAACQSSPVQPRITPLDVTIKLGRISEKTPVGRIDVPDGGVAGT</sequence>